<evidence type="ECO:0000313" key="3">
    <source>
        <dbReference type="Proteomes" id="UP000492821"/>
    </source>
</evidence>
<evidence type="ECO:0000256" key="2">
    <source>
        <dbReference type="SAM" id="SignalP"/>
    </source>
</evidence>
<feature type="compositionally biased region" description="Basic and acidic residues" evidence="1">
    <location>
        <begin position="29"/>
        <end position="43"/>
    </location>
</feature>
<feature type="signal peptide" evidence="2">
    <location>
        <begin position="1"/>
        <end position="18"/>
    </location>
</feature>
<feature type="chain" id="PRO_5028953096" evidence="2">
    <location>
        <begin position="19"/>
        <end position="74"/>
    </location>
</feature>
<name>A0A7E4VV00_PANRE</name>
<reference evidence="4" key="2">
    <citation type="submission" date="2020-10" db="UniProtKB">
        <authorList>
            <consortium name="WormBaseParasite"/>
        </authorList>
    </citation>
    <scope>IDENTIFICATION</scope>
</reference>
<evidence type="ECO:0000256" key="1">
    <source>
        <dbReference type="SAM" id="MobiDB-lite"/>
    </source>
</evidence>
<dbReference type="AlphaFoldDB" id="A0A7E4VV00"/>
<feature type="region of interest" description="Disordered" evidence="1">
    <location>
        <begin position="27"/>
        <end position="74"/>
    </location>
</feature>
<feature type="compositionally biased region" description="Polar residues" evidence="1">
    <location>
        <begin position="59"/>
        <end position="74"/>
    </location>
</feature>
<keyword evidence="3" id="KW-1185">Reference proteome</keyword>
<organism evidence="3 4">
    <name type="scientific">Panagrellus redivivus</name>
    <name type="common">Microworm</name>
    <dbReference type="NCBI Taxonomy" id="6233"/>
    <lineage>
        <taxon>Eukaryota</taxon>
        <taxon>Metazoa</taxon>
        <taxon>Ecdysozoa</taxon>
        <taxon>Nematoda</taxon>
        <taxon>Chromadorea</taxon>
        <taxon>Rhabditida</taxon>
        <taxon>Tylenchina</taxon>
        <taxon>Panagrolaimomorpha</taxon>
        <taxon>Panagrolaimoidea</taxon>
        <taxon>Panagrolaimidae</taxon>
        <taxon>Panagrellus</taxon>
    </lineage>
</organism>
<dbReference type="WBParaSite" id="Pan_g3663.t1">
    <property type="protein sequence ID" value="Pan_g3663.t1"/>
    <property type="gene ID" value="Pan_g3663"/>
</dbReference>
<reference evidence="3" key="1">
    <citation type="journal article" date="2013" name="Genetics">
        <title>The draft genome and transcriptome of Panagrellus redivivus are shaped by the harsh demands of a free-living lifestyle.</title>
        <authorList>
            <person name="Srinivasan J."/>
            <person name="Dillman A.R."/>
            <person name="Macchietto M.G."/>
            <person name="Heikkinen L."/>
            <person name="Lakso M."/>
            <person name="Fracchia K.M."/>
            <person name="Antoshechkin I."/>
            <person name="Mortazavi A."/>
            <person name="Wong G."/>
            <person name="Sternberg P.W."/>
        </authorList>
    </citation>
    <scope>NUCLEOTIDE SEQUENCE [LARGE SCALE GENOMIC DNA]</scope>
    <source>
        <strain evidence="3">MT8872</strain>
    </source>
</reference>
<evidence type="ECO:0000313" key="4">
    <source>
        <dbReference type="WBParaSite" id="Pan_g3663.t1"/>
    </source>
</evidence>
<accession>A0A7E4VV00</accession>
<protein>
    <submittedName>
        <fullName evidence="4">Lipoprotein</fullName>
    </submittedName>
</protein>
<proteinExistence type="predicted"/>
<dbReference type="Proteomes" id="UP000492821">
    <property type="component" value="Unassembled WGS sequence"/>
</dbReference>
<keyword evidence="2" id="KW-0732">Signal</keyword>
<sequence>MLTIPWLLGSLLIPLLLAVILPVGCAGGKKKEPSEKPVPKPDRVTQSMVATAPPKSAVTGPTNTGTNSAAPPQE</sequence>